<dbReference type="AlphaFoldDB" id="A0A1F5HVS9"/>
<dbReference type="InterPro" id="IPR052552">
    <property type="entry name" value="YeaO-like"/>
</dbReference>
<accession>A0A1F5HVS9</accession>
<dbReference type="Proteomes" id="UP000178845">
    <property type="component" value="Unassembled WGS sequence"/>
</dbReference>
<gene>
    <name evidence="1" type="ORF">A3I53_01130</name>
</gene>
<proteinExistence type="predicted"/>
<dbReference type="EMBL" id="MFBW01000019">
    <property type="protein sequence ID" value="OGE08258.1"/>
    <property type="molecule type" value="Genomic_DNA"/>
</dbReference>
<sequence length="116" mass="13634">MIKIKRVYEPFDKGDGLRILVDRLWPRGKTLQQAKIDLWLKDIAPSDTLRIWFAHDPAKWKEFKKRYSEELKGKKEAVETIKEKMREGTLTLLYGTKDTEHNNAVALKEYLSGNRS</sequence>
<evidence type="ECO:0000313" key="2">
    <source>
        <dbReference type="Proteomes" id="UP000178845"/>
    </source>
</evidence>
<dbReference type="Pfam" id="PF22752">
    <property type="entry name" value="DUF488-N3i"/>
    <property type="match status" value="1"/>
</dbReference>
<reference evidence="1 2" key="1">
    <citation type="journal article" date="2016" name="Nat. Commun.">
        <title>Thousands of microbial genomes shed light on interconnected biogeochemical processes in an aquifer system.</title>
        <authorList>
            <person name="Anantharaman K."/>
            <person name="Brown C.T."/>
            <person name="Hug L.A."/>
            <person name="Sharon I."/>
            <person name="Castelle C.J."/>
            <person name="Probst A.J."/>
            <person name="Thomas B.C."/>
            <person name="Singh A."/>
            <person name="Wilkins M.J."/>
            <person name="Karaoz U."/>
            <person name="Brodie E.L."/>
            <person name="Williams K.H."/>
            <person name="Hubbard S.S."/>
            <person name="Banfield J.F."/>
        </authorList>
    </citation>
    <scope>NUCLEOTIDE SEQUENCE [LARGE SCALE GENOMIC DNA]</scope>
</reference>
<dbReference type="PANTHER" id="PTHR36849">
    <property type="entry name" value="CYTOPLASMIC PROTEIN-RELATED"/>
    <property type="match status" value="1"/>
</dbReference>
<organism evidence="1 2">
    <name type="scientific">Candidatus Curtissbacteria bacterium RIFCSPLOWO2_02_FULL_40_13b</name>
    <dbReference type="NCBI Taxonomy" id="1797733"/>
    <lineage>
        <taxon>Bacteria</taxon>
        <taxon>Candidatus Curtissiibacteriota</taxon>
    </lineage>
</organism>
<protein>
    <recommendedName>
        <fullName evidence="3">MarR family transcriptional regulator</fullName>
    </recommendedName>
</protein>
<evidence type="ECO:0000313" key="1">
    <source>
        <dbReference type="EMBL" id="OGE08258.1"/>
    </source>
</evidence>
<evidence type="ECO:0008006" key="3">
    <source>
        <dbReference type="Google" id="ProtNLM"/>
    </source>
</evidence>
<name>A0A1F5HVS9_9BACT</name>
<dbReference type="PANTHER" id="PTHR36849:SF1">
    <property type="entry name" value="CYTOPLASMIC PROTEIN"/>
    <property type="match status" value="1"/>
</dbReference>
<comment type="caution">
    <text evidence="1">The sequence shown here is derived from an EMBL/GenBank/DDBJ whole genome shotgun (WGS) entry which is preliminary data.</text>
</comment>